<gene>
    <name evidence="12" type="primary">obgE</name>
    <name evidence="8" type="synonym">obg</name>
    <name evidence="12" type="ORF">FZC35_01915</name>
</gene>
<dbReference type="PANTHER" id="PTHR11702">
    <property type="entry name" value="DEVELOPMENTALLY REGULATED GTP-BINDING PROTEIN-RELATED"/>
    <property type="match status" value="1"/>
</dbReference>
<dbReference type="NCBIfam" id="TIGR02729">
    <property type="entry name" value="Obg_CgtA"/>
    <property type="match status" value="1"/>
</dbReference>
<feature type="binding site" evidence="8">
    <location>
        <begin position="305"/>
        <end position="307"/>
    </location>
    <ligand>
        <name>GTP</name>
        <dbReference type="ChEBI" id="CHEBI:37565"/>
    </ligand>
</feature>
<dbReference type="GO" id="GO:0043022">
    <property type="term" value="F:ribosome binding"/>
    <property type="evidence" value="ECO:0007669"/>
    <property type="project" value="UniProtKB-ARBA"/>
</dbReference>
<dbReference type="InterPro" id="IPR045086">
    <property type="entry name" value="OBG_GTPase"/>
</dbReference>
<dbReference type="InterPro" id="IPR014100">
    <property type="entry name" value="GTP-bd_Obg/CgtA"/>
</dbReference>
<evidence type="ECO:0000256" key="3">
    <source>
        <dbReference type="ARBA" id="ARBA00022723"/>
    </source>
</evidence>
<comment type="function">
    <text evidence="8">An essential GTPase which binds GTP, GDP and possibly (p)ppGpp with moderate affinity, with high nucleotide exchange rates and a fairly low GTP hydrolysis rate. Plays a role in control of the cell cycle, stress response, ribosome biogenesis and in those bacteria that undergo differentiation, in morphogenesis control.</text>
</comment>
<dbReference type="GO" id="GO:0003924">
    <property type="term" value="F:GTPase activity"/>
    <property type="evidence" value="ECO:0007669"/>
    <property type="project" value="UniProtKB-UniRule"/>
</dbReference>
<organism evidence="12 13">
    <name type="scientific">Candidatus Cytomitobacter indipagum</name>
    <dbReference type="NCBI Taxonomy" id="2601575"/>
    <lineage>
        <taxon>Bacteria</taxon>
        <taxon>Pseudomonadati</taxon>
        <taxon>Pseudomonadota</taxon>
        <taxon>Alphaproteobacteria</taxon>
        <taxon>Holosporales</taxon>
        <taxon>Holosporaceae</taxon>
        <taxon>Candidatus Cytomitobacter</taxon>
    </lineage>
</organism>
<evidence type="ECO:0000256" key="5">
    <source>
        <dbReference type="ARBA" id="ARBA00022801"/>
    </source>
</evidence>
<keyword evidence="13" id="KW-1185">Reference proteome</keyword>
<feature type="domain" description="OBG-type G" evidence="10">
    <location>
        <begin position="158"/>
        <end position="324"/>
    </location>
</feature>
<reference evidence="12 13" key="1">
    <citation type="submission" date="2019-08" db="EMBL/GenBank/DDBJ databases">
        <title>Highly reduced genomes of protist endosymbionts show evolutionary convergence.</title>
        <authorList>
            <person name="George E."/>
            <person name="Husnik F."/>
            <person name="Tashyreva D."/>
            <person name="Prokopchuk G."/>
            <person name="Horak A."/>
            <person name="Kwong W.K."/>
            <person name="Lukes J."/>
            <person name="Keeling P.J."/>
        </authorList>
    </citation>
    <scope>NUCLEOTIDE SEQUENCE [LARGE SCALE GENOMIC DNA]</scope>
    <source>
        <strain evidence="12">1605</strain>
    </source>
</reference>
<keyword evidence="4 8" id="KW-0547">Nucleotide-binding</keyword>
<dbReference type="PROSITE" id="PS51710">
    <property type="entry name" value="G_OBG"/>
    <property type="match status" value="1"/>
</dbReference>
<dbReference type="SUPFAM" id="SSF52540">
    <property type="entry name" value="P-loop containing nucleoside triphosphate hydrolases"/>
    <property type="match status" value="1"/>
</dbReference>
<sequence length="390" mass="43551">MNEYIDRVGITVKAGNGGNGCISFRRERSAPNGGPNGGDGGKGGNIYIKGNHNLNSLMDFRYKKHWKAENGRDGETCLCTGRSGDDLIIQVPFGTQVYENGQLICEILNENQVILVKGGKRGLGNKRFARPDFQVPRIATDGDPGEEKELKLILKQIADVGVVGKPNAGKSTLVHVVSNAPVIIADYPFSTLKPKLANVKHHDQSMTFIDIPGLIEKAHEGKGLGHQFLQHIERCKVLLHLADISSDTFEEDIDCIINEIKQYDSELLKRMICICLTKCDLVDEEEIEEAKAKAKKRYENVICLASWDKTGINEMLNFVHNELKRIDELKKIEELEKIEELRRVEELEKIEKLNETKKLNEEEAGSCCNNSDSCDKSDSDKLNNDDSGKD</sequence>
<dbReference type="GO" id="GO:0042254">
    <property type="term" value="P:ribosome biogenesis"/>
    <property type="evidence" value="ECO:0007669"/>
    <property type="project" value="UniProtKB-UniRule"/>
</dbReference>
<evidence type="ECO:0000256" key="2">
    <source>
        <dbReference type="ARBA" id="ARBA00022490"/>
    </source>
</evidence>
<evidence type="ECO:0000256" key="8">
    <source>
        <dbReference type="HAMAP-Rule" id="MF_01454"/>
    </source>
</evidence>
<feature type="domain" description="Obg" evidence="11">
    <location>
        <begin position="2"/>
        <end position="157"/>
    </location>
</feature>
<dbReference type="HAMAP" id="MF_01454">
    <property type="entry name" value="GTPase_Obg"/>
    <property type="match status" value="1"/>
</dbReference>
<evidence type="ECO:0000256" key="1">
    <source>
        <dbReference type="ARBA" id="ARBA00007699"/>
    </source>
</evidence>
<evidence type="ECO:0000313" key="13">
    <source>
        <dbReference type="Proteomes" id="UP000325155"/>
    </source>
</evidence>
<keyword evidence="5 8" id="KW-0378">Hydrolase</keyword>
<feature type="binding site" evidence="8">
    <location>
        <begin position="164"/>
        <end position="171"/>
    </location>
    <ligand>
        <name>GTP</name>
        <dbReference type="ChEBI" id="CHEBI:37565"/>
    </ligand>
</feature>
<name>A0A5C0UEQ7_9PROT</name>
<evidence type="ECO:0000259" key="10">
    <source>
        <dbReference type="PROSITE" id="PS51710"/>
    </source>
</evidence>
<comment type="subunit">
    <text evidence="8">Monomer.</text>
</comment>
<dbReference type="GO" id="GO:0005737">
    <property type="term" value="C:cytoplasm"/>
    <property type="evidence" value="ECO:0007669"/>
    <property type="project" value="UniProtKB-SubCell"/>
</dbReference>
<dbReference type="PROSITE" id="PS51883">
    <property type="entry name" value="OBG"/>
    <property type="match status" value="1"/>
</dbReference>
<keyword evidence="7 8" id="KW-0342">GTP-binding</keyword>
<evidence type="ECO:0000256" key="7">
    <source>
        <dbReference type="ARBA" id="ARBA00023134"/>
    </source>
</evidence>
<feature type="compositionally biased region" description="Basic and acidic residues" evidence="9">
    <location>
        <begin position="373"/>
        <end position="390"/>
    </location>
</feature>
<keyword evidence="2 8" id="KW-0963">Cytoplasm</keyword>
<keyword evidence="6 8" id="KW-0460">Magnesium</keyword>
<dbReference type="GO" id="GO:0005525">
    <property type="term" value="F:GTP binding"/>
    <property type="evidence" value="ECO:0007669"/>
    <property type="project" value="UniProtKB-UniRule"/>
</dbReference>
<comment type="cofactor">
    <cofactor evidence="8">
        <name>Mg(2+)</name>
        <dbReference type="ChEBI" id="CHEBI:18420"/>
    </cofactor>
</comment>
<dbReference type="RefSeq" id="WP_148980970.1">
    <property type="nucleotide sequence ID" value="NZ_CP043315.1"/>
</dbReference>
<dbReference type="AlphaFoldDB" id="A0A5C0UEQ7"/>
<dbReference type="KEGG" id="cip:FZC35_01915"/>
<dbReference type="NCBIfam" id="NF008956">
    <property type="entry name" value="PRK12299.1"/>
    <property type="match status" value="1"/>
</dbReference>
<evidence type="ECO:0000256" key="9">
    <source>
        <dbReference type="SAM" id="MobiDB-lite"/>
    </source>
</evidence>
<comment type="similarity">
    <text evidence="1 8">Belongs to the TRAFAC class OBG-HflX-like GTPase superfamily. OBG GTPase family.</text>
</comment>
<dbReference type="OrthoDB" id="9807318at2"/>
<dbReference type="Proteomes" id="UP000325155">
    <property type="component" value="Chromosome"/>
</dbReference>
<protein>
    <recommendedName>
        <fullName evidence="8">GTPase Obg</fullName>
        <ecNumber evidence="8">3.6.5.-</ecNumber>
    </recommendedName>
    <alternativeName>
        <fullName evidence="8">GTP-binding protein Obg</fullName>
    </alternativeName>
</protein>
<dbReference type="InterPro" id="IPR036726">
    <property type="entry name" value="GTP1_OBG_dom_sf"/>
</dbReference>
<dbReference type="InterPro" id="IPR031167">
    <property type="entry name" value="G_OBG"/>
</dbReference>
<dbReference type="InterPro" id="IPR006169">
    <property type="entry name" value="GTP1_OBG_dom"/>
</dbReference>
<keyword evidence="3 8" id="KW-0479">Metal-binding</keyword>
<accession>A0A5C0UEQ7</accession>
<dbReference type="CDD" id="cd01898">
    <property type="entry name" value="Obg"/>
    <property type="match status" value="1"/>
</dbReference>
<dbReference type="Pfam" id="PF01018">
    <property type="entry name" value="GTP1_OBG"/>
    <property type="match status" value="1"/>
</dbReference>
<dbReference type="PIRSF" id="PIRSF002401">
    <property type="entry name" value="GTP_bd_Obg/CgtA"/>
    <property type="match status" value="1"/>
</dbReference>
<dbReference type="PANTHER" id="PTHR11702:SF31">
    <property type="entry name" value="MITOCHONDRIAL RIBOSOME-ASSOCIATED GTPASE 2"/>
    <property type="match status" value="1"/>
</dbReference>
<feature type="binding site" evidence="8">
    <location>
        <position position="171"/>
    </location>
    <ligand>
        <name>Mg(2+)</name>
        <dbReference type="ChEBI" id="CHEBI:18420"/>
    </ligand>
</feature>
<feature type="compositionally biased region" description="Gly residues" evidence="9">
    <location>
        <begin position="34"/>
        <end position="44"/>
    </location>
</feature>
<feature type="region of interest" description="Disordered" evidence="9">
    <location>
        <begin position="360"/>
        <end position="390"/>
    </location>
</feature>
<evidence type="ECO:0000256" key="4">
    <source>
        <dbReference type="ARBA" id="ARBA00022741"/>
    </source>
</evidence>
<dbReference type="EMBL" id="CP043315">
    <property type="protein sequence ID" value="QEK38123.1"/>
    <property type="molecule type" value="Genomic_DNA"/>
</dbReference>
<dbReference type="GO" id="GO:0000287">
    <property type="term" value="F:magnesium ion binding"/>
    <property type="evidence" value="ECO:0007669"/>
    <property type="project" value="InterPro"/>
</dbReference>
<feature type="binding site" evidence="8">
    <location>
        <begin position="277"/>
        <end position="280"/>
    </location>
    <ligand>
        <name>GTP</name>
        <dbReference type="ChEBI" id="CHEBI:37565"/>
    </ligand>
</feature>
<feature type="binding site" evidence="8">
    <location>
        <begin position="189"/>
        <end position="193"/>
    </location>
    <ligand>
        <name>GTP</name>
        <dbReference type="ChEBI" id="CHEBI:37565"/>
    </ligand>
</feature>
<evidence type="ECO:0000259" key="11">
    <source>
        <dbReference type="PROSITE" id="PS51883"/>
    </source>
</evidence>
<evidence type="ECO:0000256" key="6">
    <source>
        <dbReference type="ARBA" id="ARBA00022842"/>
    </source>
</evidence>
<dbReference type="Pfam" id="PF01926">
    <property type="entry name" value="MMR_HSR1"/>
    <property type="match status" value="1"/>
</dbReference>
<dbReference type="FunFam" id="2.70.210.12:FF:000001">
    <property type="entry name" value="GTPase Obg"/>
    <property type="match status" value="1"/>
</dbReference>
<dbReference type="EC" id="3.6.5.-" evidence="8"/>
<dbReference type="SUPFAM" id="SSF82051">
    <property type="entry name" value="Obg GTP-binding protein N-terminal domain"/>
    <property type="match status" value="1"/>
</dbReference>
<feature type="region of interest" description="Disordered" evidence="9">
    <location>
        <begin position="23"/>
        <end position="44"/>
    </location>
</feature>
<feature type="binding site" evidence="8">
    <location>
        <begin position="210"/>
        <end position="213"/>
    </location>
    <ligand>
        <name>GTP</name>
        <dbReference type="ChEBI" id="CHEBI:37565"/>
    </ligand>
</feature>
<feature type="binding site" evidence="8">
    <location>
        <position position="191"/>
    </location>
    <ligand>
        <name>Mg(2+)</name>
        <dbReference type="ChEBI" id="CHEBI:18420"/>
    </ligand>
</feature>
<dbReference type="InterPro" id="IPR027417">
    <property type="entry name" value="P-loop_NTPase"/>
</dbReference>
<comment type="subcellular location">
    <subcellularLocation>
        <location evidence="8">Cytoplasm</location>
    </subcellularLocation>
</comment>
<dbReference type="InterPro" id="IPR006073">
    <property type="entry name" value="GTP-bd"/>
</dbReference>
<proteinExistence type="inferred from homology"/>
<dbReference type="PRINTS" id="PR00326">
    <property type="entry name" value="GTP1OBG"/>
</dbReference>
<dbReference type="Gene3D" id="2.70.210.12">
    <property type="entry name" value="GTP1/OBG domain"/>
    <property type="match status" value="1"/>
</dbReference>
<evidence type="ECO:0000313" key="12">
    <source>
        <dbReference type="EMBL" id="QEK38123.1"/>
    </source>
</evidence>
<dbReference type="Gene3D" id="3.40.50.300">
    <property type="entry name" value="P-loop containing nucleotide triphosphate hydrolases"/>
    <property type="match status" value="1"/>
</dbReference>